<dbReference type="InterPro" id="IPR007492">
    <property type="entry name" value="LytTR_DNA-bd_dom"/>
</dbReference>
<organism evidence="4 5">
    <name type="scientific">Siphonobacter curvatus</name>
    <dbReference type="NCBI Taxonomy" id="2094562"/>
    <lineage>
        <taxon>Bacteria</taxon>
        <taxon>Pseudomonadati</taxon>
        <taxon>Bacteroidota</taxon>
        <taxon>Cytophagia</taxon>
        <taxon>Cytophagales</taxon>
        <taxon>Cytophagaceae</taxon>
        <taxon>Siphonobacter</taxon>
    </lineage>
</organism>
<dbReference type="GO" id="GO:0000156">
    <property type="term" value="F:phosphorelay response regulator activity"/>
    <property type="evidence" value="ECO:0007669"/>
    <property type="project" value="InterPro"/>
</dbReference>
<dbReference type="Gene3D" id="2.40.50.1020">
    <property type="entry name" value="LytTr DNA-binding domain"/>
    <property type="match status" value="1"/>
</dbReference>
<dbReference type="Proteomes" id="UP000239590">
    <property type="component" value="Unassembled WGS sequence"/>
</dbReference>
<dbReference type="OrthoDB" id="1646880at2"/>
<dbReference type="PROSITE" id="PS50110">
    <property type="entry name" value="RESPONSE_REGULATORY"/>
    <property type="match status" value="1"/>
</dbReference>
<feature type="modified residue" description="4-aspartylphosphate" evidence="1">
    <location>
        <position position="53"/>
    </location>
</feature>
<dbReference type="AlphaFoldDB" id="A0A2S7IJX9"/>
<name>A0A2S7IJX9_9BACT</name>
<protein>
    <submittedName>
        <fullName evidence="4">DNA-binding response regulator</fullName>
    </submittedName>
</protein>
<keyword evidence="5" id="KW-1185">Reference proteome</keyword>
<evidence type="ECO:0000259" key="3">
    <source>
        <dbReference type="PROSITE" id="PS50930"/>
    </source>
</evidence>
<comment type="caution">
    <text evidence="4">The sequence shown here is derived from an EMBL/GenBank/DDBJ whole genome shotgun (WGS) entry which is preliminary data.</text>
</comment>
<feature type="domain" description="Response regulatory" evidence="2">
    <location>
        <begin position="2"/>
        <end position="114"/>
    </location>
</feature>
<dbReference type="PROSITE" id="PS50930">
    <property type="entry name" value="HTH_LYTTR"/>
    <property type="match status" value="1"/>
</dbReference>
<dbReference type="EMBL" id="PTRA01000002">
    <property type="protein sequence ID" value="PQA56875.1"/>
    <property type="molecule type" value="Genomic_DNA"/>
</dbReference>
<feature type="domain" description="HTH LytTR-type" evidence="3">
    <location>
        <begin position="143"/>
        <end position="230"/>
    </location>
</feature>
<dbReference type="Gene3D" id="3.40.50.2300">
    <property type="match status" value="1"/>
</dbReference>
<evidence type="ECO:0000259" key="2">
    <source>
        <dbReference type="PROSITE" id="PS50110"/>
    </source>
</evidence>
<reference evidence="5" key="1">
    <citation type="submission" date="2018-02" db="EMBL/GenBank/DDBJ databases">
        <title>Genome sequencing of Solimonas sp. HR-BB.</title>
        <authorList>
            <person name="Lee Y."/>
            <person name="Jeon C.O."/>
        </authorList>
    </citation>
    <scope>NUCLEOTIDE SEQUENCE [LARGE SCALE GENOMIC DNA]</scope>
    <source>
        <strain evidence="5">HR-U</strain>
    </source>
</reference>
<dbReference type="InterPro" id="IPR011006">
    <property type="entry name" value="CheY-like_superfamily"/>
</dbReference>
<dbReference type="SUPFAM" id="SSF52172">
    <property type="entry name" value="CheY-like"/>
    <property type="match status" value="1"/>
</dbReference>
<dbReference type="Pfam" id="PF00072">
    <property type="entry name" value="Response_reg"/>
    <property type="match status" value="1"/>
</dbReference>
<dbReference type="RefSeq" id="WP_104714451.1">
    <property type="nucleotide sequence ID" value="NZ_PTRA01000002.1"/>
</dbReference>
<proteinExistence type="predicted"/>
<keyword evidence="4" id="KW-0238">DNA-binding</keyword>
<dbReference type="InterPro" id="IPR001789">
    <property type="entry name" value="Sig_transdc_resp-reg_receiver"/>
</dbReference>
<gene>
    <name evidence="4" type="ORF">C5O19_16190</name>
</gene>
<evidence type="ECO:0000313" key="5">
    <source>
        <dbReference type="Proteomes" id="UP000239590"/>
    </source>
</evidence>
<dbReference type="GO" id="GO:0003677">
    <property type="term" value="F:DNA binding"/>
    <property type="evidence" value="ECO:0007669"/>
    <property type="project" value="UniProtKB-KW"/>
</dbReference>
<dbReference type="SMART" id="SM00448">
    <property type="entry name" value="REC"/>
    <property type="match status" value="1"/>
</dbReference>
<evidence type="ECO:0000313" key="4">
    <source>
        <dbReference type="EMBL" id="PQA56875.1"/>
    </source>
</evidence>
<dbReference type="PANTHER" id="PTHR37299">
    <property type="entry name" value="TRANSCRIPTIONAL REGULATOR-RELATED"/>
    <property type="match status" value="1"/>
</dbReference>
<accession>A0A2S7IJX9</accession>
<keyword evidence="1" id="KW-0597">Phosphoprotein</keyword>
<dbReference type="Pfam" id="PF04397">
    <property type="entry name" value="LytTR"/>
    <property type="match status" value="1"/>
</dbReference>
<dbReference type="PANTHER" id="PTHR37299:SF1">
    <property type="entry name" value="STAGE 0 SPORULATION PROTEIN A HOMOLOG"/>
    <property type="match status" value="1"/>
</dbReference>
<dbReference type="InterPro" id="IPR046947">
    <property type="entry name" value="LytR-like"/>
</dbReference>
<evidence type="ECO:0000256" key="1">
    <source>
        <dbReference type="PROSITE-ProRule" id="PRU00169"/>
    </source>
</evidence>
<dbReference type="SMART" id="SM00850">
    <property type="entry name" value="LytTR"/>
    <property type="match status" value="1"/>
</dbReference>
<sequence>MTGLIVDDNAIARSILSQLAKQVNGLTIVGEYSNAMDAYNHLQQQEVDLLFLDIEMPEMTGLELTRNLVGKNLVIVFTTSKKEYALEAFELNIADYLLKPVTPARFIQAITKAKSIVDSKRENVHYENDEFLFVRDTTIIRRLRFEDILYAEAMGDYVKFYTAQKMFAIHGKLKTAEERLPSTQFIRIHRSYIVSVNKIDTLQDGGVTIGDKFLPVADAYRKSLNARMNVF</sequence>